<comment type="caution">
    <text evidence="14">The sequence shown here is derived from an EMBL/GenBank/DDBJ whole genome shotgun (WGS) entry which is preliminary data.</text>
</comment>
<keyword evidence="7" id="KW-0677">Repeat</keyword>
<evidence type="ECO:0000259" key="12">
    <source>
        <dbReference type="Pfam" id="PF08263"/>
    </source>
</evidence>
<dbReference type="Proteomes" id="UP001443914">
    <property type="component" value="Unassembled WGS sequence"/>
</dbReference>
<accession>A0AAW1GL34</accession>
<dbReference type="Gene3D" id="3.80.10.10">
    <property type="entry name" value="Ribonuclease Inhibitor"/>
    <property type="match status" value="3"/>
</dbReference>
<dbReference type="FunFam" id="3.80.10.10:FF:000095">
    <property type="entry name" value="LRR receptor-like serine/threonine-protein kinase GSO1"/>
    <property type="match status" value="1"/>
</dbReference>
<dbReference type="SUPFAM" id="SSF52058">
    <property type="entry name" value="L domain-like"/>
    <property type="match status" value="2"/>
</dbReference>
<proteinExistence type="inferred from homology"/>
<keyword evidence="15" id="KW-1185">Reference proteome</keyword>
<dbReference type="InterPro" id="IPR001611">
    <property type="entry name" value="Leu-rich_rpt"/>
</dbReference>
<evidence type="ECO:0000256" key="7">
    <source>
        <dbReference type="ARBA" id="ARBA00022737"/>
    </source>
</evidence>
<keyword evidence="4" id="KW-0433">Leucine-rich repeat</keyword>
<dbReference type="Pfam" id="PF00560">
    <property type="entry name" value="LRR_1"/>
    <property type="match status" value="6"/>
</dbReference>
<evidence type="ECO:0000256" key="6">
    <source>
        <dbReference type="ARBA" id="ARBA00022729"/>
    </source>
</evidence>
<dbReference type="Pfam" id="PF08263">
    <property type="entry name" value="LRRNT_2"/>
    <property type="match status" value="1"/>
</dbReference>
<dbReference type="SMART" id="SM00369">
    <property type="entry name" value="LRR_TYP"/>
    <property type="match status" value="8"/>
</dbReference>
<name>A0AAW1GL34_SAPOF</name>
<comment type="subcellular location">
    <subcellularLocation>
        <location evidence="1">Cell membrane</location>
        <topology evidence="1">Single-pass type I membrane protein</topology>
    </subcellularLocation>
</comment>
<keyword evidence="5 11" id="KW-0812">Transmembrane</keyword>
<dbReference type="InterPro" id="IPR032675">
    <property type="entry name" value="LRR_dom_sf"/>
</dbReference>
<evidence type="ECO:0000256" key="8">
    <source>
        <dbReference type="ARBA" id="ARBA00022989"/>
    </source>
</evidence>
<keyword evidence="6" id="KW-0732">Signal</keyword>
<feature type="transmembrane region" description="Helical" evidence="11">
    <location>
        <begin position="719"/>
        <end position="744"/>
    </location>
</feature>
<comment type="similarity">
    <text evidence="2">Belongs to the RLP family.</text>
</comment>
<evidence type="ECO:0008006" key="16">
    <source>
        <dbReference type="Google" id="ProtNLM"/>
    </source>
</evidence>
<dbReference type="InterPro" id="IPR046956">
    <property type="entry name" value="RLP23-like"/>
</dbReference>
<reference evidence="14" key="1">
    <citation type="submission" date="2024-03" db="EMBL/GenBank/DDBJ databases">
        <title>WGS assembly of Saponaria officinalis var. Norfolk2.</title>
        <authorList>
            <person name="Jenkins J."/>
            <person name="Shu S."/>
            <person name="Grimwood J."/>
            <person name="Barry K."/>
            <person name="Goodstein D."/>
            <person name="Schmutz J."/>
            <person name="Leebens-Mack J."/>
            <person name="Osbourn A."/>
        </authorList>
    </citation>
    <scope>NUCLEOTIDE SEQUENCE [LARGE SCALE GENOMIC DNA]</scope>
    <source>
        <strain evidence="14">JIC</strain>
    </source>
</reference>
<feature type="domain" description="Disease resistance R13L4/SHOC-2-like LRR" evidence="13">
    <location>
        <begin position="105"/>
        <end position="300"/>
    </location>
</feature>
<keyword evidence="10" id="KW-0325">Glycoprotein</keyword>
<dbReference type="EMBL" id="JBDFQZ010000016">
    <property type="protein sequence ID" value="KAK9663671.1"/>
    <property type="molecule type" value="Genomic_DNA"/>
</dbReference>
<evidence type="ECO:0000259" key="13">
    <source>
        <dbReference type="Pfam" id="PF23598"/>
    </source>
</evidence>
<organism evidence="14 15">
    <name type="scientific">Saponaria officinalis</name>
    <name type="common">Common soapwort</name>
    <name type="synonym">Lychnis saponaria</name>
    <dbReference type="NCBI Taxonomy" id="3572"/>
    <lineage>
        <taxon>Eukaryota</taxon>
        <taxon>Viridiplantae</taxon>
        <taxon>Streptophyta</taxon>
        <taxon>Embryophyta</taxon>
        <taxon>Tracheophyta</taxon>
        <taxon>Spermatophyta</taxon>
        <taxon>Magnoliopsida</taxon>
        <taxon>eudicotyledons</taxon>
        <taxon>Gunneridae</taxon>
        <taxon>Pentapetalae</taxon>
        <taxon>Caryophyllales</taxon>
        <taxon>Caryophyllaceae</taxon>
        <taxon>Caryophylleae</taxon>
        <taxon>Saponaria</taxon>
    </lineage>
</organism>
<dbReference type="PANTHER" id="PTHR48063:SF101">
    <property type="entry name" value="LRR RECEPTOR-LIKE SERINE_THREONINE-PROTEIN KINASE FLS2"/>
    <property type="match status" value="1"/>
</dbReference>
<evidence type="ECO:0000256" key="9">
    <source>
        <dbReference type="ARBA" id="ARBA00023136"/>
    </source>
</evidence>
<evidence type="ECO:0000256" key="3">
    <source>
        <dbReference type="ARBA" id="ARBA00022475"/>
    </source>
</evidence>
<dbReference type="InterPro" id="IPR055414">
    <property type="entry name" value="LRR_R13L4/SHOC2-like"/>
</dbReference>
<dbReference type="PANTHER" id="PTHR48063">
    <property type="entry name" value="LRR RECEPTOR-LIKE KINASE"/>
    <property type="match status" value="1"/>
</dbReference>
<gene>
    <name evidence="14" type="ORF">RND81_O266600</name>
</gene>
<evidence type="ECO:0000256" key="1">
    <source>
        <dbReference type="ARBA" id="ARBA00004251"/>
    </source>
</evidence>
<evidence type="ECO:0000256" key="2">
    <source>
        <dbReference type="ARBA" id="ARBA00009592"/>
    </source>
</evidence>
<evidence type="ECO:0000256" key="10">
    <source>
        <dbReference type="ARBA" id="ARBA00023180"/>
    </source>
</evidence>
<dbReference type="SMART" id="SM00365">
    <property type="entry name" value="LRR_SD22"/>
    <property type="match status" value="4"/>
</dbReference>
<dbReference type="FunFam" id="3.80.10.10:FF:000111">
    <property type="entry name" value="LRR receptor-like serine/threonine-protein kinase ERECTA"/>
    <property type="match status" value="1"/>
</dbReference>
<sequence length="778" mass="86674">MTPPFPFKLYDHRLVLSLFYITYLTCHAFSGIDNKDVQVQCSDKERDALLHFKHGIHVDHCSFLASWGGNPDCCQWDGIRCDNDTVIDLQLSGSLSDNNSYCLEGTVSSSLAELKLLKYLDLSRNNLQFDKHAMNSLGKLCRLQTLWLDDNNITQEFSQVLQSLSSCAHKSLVSLSLSNTQLWGSVPNIIDDFTSLWALHVDSNQLNGTISERIGQLSWLEELDLSFNNLNGVVSSNHFSNLSALRTFYTFNNKALVFNLSTDWIPPFQIRQLGLRSCKIGPVFPKWLLTQQNLDTLDISGAQIIDIVPESFWSSVSSTLRQFNMSNNMICGVLPDLSTFQNLNQFDMSSNNLSGALPSSLGNCYELNLNNNKLSHGLYRFLCPKTAMRIGFLDLSNNLFSEMLPDCWRYFPYLTILKLQNNNIGGKLSSSIFSLFFLQALHLRNNTISGELPISLVNSTFLTVLDLAYNSMYGYIPPTFGNGFKNLSFLSLRNNHFSMAIPSSLCQLSSLLVLDLSNNHLSGTLPKCLSDLTAMVSTKPLPQTFYISYTDESSLTDSDITWLMWKRKEHSFDDLLGLYKGIDISNNDLQGPIPDEISSLAGLVFLNLSQNNLSGGIPSGIGQLTSLEFLDLSHNRLFGQIPTSLASISYLEILDLSENNLSGRIPSGTQLQGFNASAYMGNPGLCGAPLPTCPGDERTPIVQNGDNTAQPNEHESDDLILGLYISVVLGVITGFWGVCGSLVLKRSWRRAFFRFLDDTKDKVYVLVVVNIARACRRS</sequence>
<keyword evidence="8 11" id="KW-1133">Transmembrane helix</keyword>
<keyword evidence="3" id="KW-1003">Cell membrane</keyword>
<dbReference type="GO" id="GO:0005886">
    <property type="term" value="C:plasma membrane"/>
    <property type="evidence" value="ECO:0007669"/>
    <property type="project" value="UniProtKB-SubCell"/>
</dbReference>
<evidence type="ECO:0000313" key="15">
    <source>
        <dbReference type="Proteomes" id="UP001443914"/>
    </source>
</evidence>
<feature type="domain" description="Leucine-rich repeat-containing N-terminal plant-type" evidence="12">
    <location>
        <begin position="43"/>
        <end position="82"/>
    </location>
</feature>
<evidence type="ECO:0000256" key="4">
    <source>
        <dbReference type="ARBA" id="ARBA00022614"/>
    </source>
</evidence>
<evidence type="ECO:0000256" key="11">
    <source>
        <dbReference type="SAM" id="Phobius"/>
    </source>
</evidence>
<dbReference type="InterPro" id="IPR003591">
    <property type="entry name" value="Leu-rich_rpt_typical-subtyp"/>
</dbReference>
<dbReference type="InterPro" id="IPR013210">
    <property type="entry name" value="LRR_N_plant-typ"/>
</dbReference>
<dbReference type="AlphaFoldDB" id="A0AAW1GL34"/>
<evidence type="ECO:0000313" key="14">
    <source>
        <dbReference type="EMBL" id="KAK9663671.1"/>
    </source>
</evidence>
<dbReference type="PRINTS" id="PR00019">
    <property type="entry name" value="LEURICHRPT"/>
</dbReference>
<evidence type="ECO:0000256" key="5">
    <source>
        <dbReference type="ARBA" id="ARBA00022692"/>
    </source>
</evidence>
<keyword evidence="9 11" id="KW-0472">Membrane</keyword>
<dbReference type="Pfam" id="PF23598">
    <property type="entry name" value="LRR_14"/>
    <property type="match status" value="1"/>
</dbReference>
<protein>
    <recommendedName>
        <fullName evidence="16">Leucine-rich repeat-containing N-terminal plant-type domain-containing protein</fullName>
    </recommendedName>
</protein>